<dbReference type="GO" id="GO:0005524">
    <property type="term" value="F:ATP binding"/>
    <property type="evidence" value="ECO:0007669"/>
    <property type="project" value="UniProtKB-UniRule"/>
</dbReference>
<proteinExistence type="inferred from homology"/>
<comment type="catalytic activity">
    <reaction evidence="7">
        <text>L-threonyl-[protein] + ATP = O-phospho-L-threonyl-[protein] + ADP + H(+)</text>
        <dbReference type="Rhea" id="RHEA:46608"/>
        <dbReference type="Rhea" id="RHEA-COMP:11060"/>
        <dbReference type="Rhea" id="RHEA-COMP:11605"/>
        <dbReference type="ChEBI" id="CHEBI:15378"/>
        <dbReference type="ChEBI" id="CHEBI:30013"/>
        <dbReference type="ChEBI" id="CHEBI:30616"/>
        <dbReference type="ChEBI" id="CHEBI:61977"/>
        <dbReference type="ChEBI" id="CHEBI:456216"/>
        <dbReference type="EC" id="2.7.11.25"/>
    </reaction>
</comment>
<protein>
    <recommendedName>
        <fullName evidence="2">mitogen-activated protein kinase kinase kinase</fullName>
        <ecNumber evidence="2">2.7.11.25</ecNumber>
    </recommendedName>
</protein>
<gene>
    <name evidence="13" type="primary">LOC101498753</name>
</gene>
<dbReference type="GO" id="GO:0005737">
    <property type="term" value="C:cytoplasm"/>
    <property type="evidence" value="ECO:0007669"/>
    <property type="project" value="TreeGrafter"/>
</dbReference>
<dbReference type="PANTHER" id="PTHR48016:SF12">
    <property type="entry name" value="PROTEIN KINASE DOMAIN-CONTAINING PROTEIN"/>
    <property type="match status" value="1"/>
</dbReference>
<feature type="region of interest" description="Disordered" evidence="10">
    <location>
        <begin position="619"/>
        <end position="651"/>
    </location>
</feature>
<evidence type="ECO:0000256" key="2">
    <source>
        <dbReference type="ARBA" id="ARBA00012406"/>
    </source>
</evidence>
<dbReference type="PROSITE" id="PS00107">
    <property type="entry name" value="PROTEIN_KINASE_ATP"/>
    <property type="match status" value="1"/>
</dbReference>
<evidence type="ECO:0000256" key="4">
    <source>
        <dbReference type="ARBA" id="ARBA00022741"/>
    </source>
</evidence>
<evidence type="ECO:0000256" key="3">
    <source>
        <dbReference type="ARBA" id="ARBA00022679"/>
    </source>
</evidence>
<organism evidence="12 13">
    <name type="scientific">Cicer arietinum</name>
    <name type="common">Chickpea</name>
    <name type="synonym">Garbanzo</name>
    <dbReference type="NCBI Taxonomy" id="3827"/>
    <lineage>
        <taxon>Eukaryota</taxon>
        <taxon>Viridiplantae</taxon>
        <taxon>Streptophyta</taxon>
        <taxon>Embryophyta</taxon>
        <taxon>Tracheophyta</taxon>
        <taxon>Spermatophyta</taxon>
        <taxon>Magnoliopsida</taxon>
        <taxon>eudicotyledons</taxon>
        <taxon>Gunneridae</taxon>
        <taxon>Pentapetalae</taxon>
        <taxon>rosids</taxon>
        <taxon>fabids</taxon>
        <taxon>Fabales</taxon>
        <taxon>Fabaceae</taxon>
        <taxon>Papilionoideae</taxon>
        <taxon>50 kb inversion clade</taxon>
        <taxon>NPAAA clade</taxon>
        <taxon>Hologalegina</taxon>
        <taxon>IRL clade</taxon>
        <taxon>Cicereae</taxon>
        <taxon>Cicer</taxon>
    </lineage>
</organism>
<dbReference type="Gene3D" id="1.10.510.10">
    <property type="entry name" value="Transferase(Phosphotransferase) domain 1"/>
    <property type="match status" value="1"/>
</dbReference>
<sequence length="676" mass="74956">MTPATNKPSSNKAKGESIQQRRLTRQSRLRYRIEQDADAFHSNDAVVSSLPASPLRSTCDRWSSSAVPQPLPLPESPLTRRPDHLHALPFSRKTSDHDAVKTSRSSSNLGRPSFDTVIGNANCDLRVNIPPARGLVASNSSCKDHRKHSHDNDSEGISNLKSQFAAKSAPTSIFSSPVTSPRRLSNVDLFDPFTNFPQDFNDILRVLPTKTAHSPDLSPRRSLGNHGPNLNHTIHGGFQHSKFFSRVWPENNHVDAHPLPLPPRASPPPQSPAQHQSSVATHHTTENFHSMKGQWLKGKLIGRGSFGSVYHATNLETGASCAMKEVDLFLDDPKSADCIKQLDQEIRILGQLHHPNIVKYYGSEVVGDQLCIYMEYVHPGSLHKFMHEHCGAMTESVVRNFTWHILSGLAYLHSTKTIHRDIKGANLLVDASGTVKLADFGVSKILTEKSYEVSLKGSPYWMAPELMMAAMKKESNPEVAMAVDIWSLGCTIIEMLTTKPPWSELTGYQAMFKILHRSPDIPKTLSPEGQDFLQQCFRRNPADRPSAAVLLTHAFVKKLHDQDVIVHSQGYPKEDTGPRDDSRKHSPGHGSKNGRGTVPAAFRARFFYKVQSLIGDTSKKVDTEETNQVRSSPASPCSLTEDNSPQSPFKANTRNCMTTTKSSNVPFAVMRIVKHL</sequence>
<dbReference type="PaxDb" id="3827-XP_004501600.1"/>
<feature type="compositionally biased region" description="Polar residues" evidence="10">
    <location>
        <begin position="626"/>
        <end position="651"/>
    </location>
</feature>
<dbReference type="eggNOG" id="KOG0198">
    <property type="taxonomic scope" value="Eukaryota"/>
</dbReference>
<feature type="region of interest" description="Disordered" evidence="10">
    <location>
        <begin position="254"/>
        <end position="281"/>
    </location>
</feature>
<evidence type="ECO:0000259" key="11">
    <source>
        <dbReference type="PROSITE" id="PS50011"/>
    </source>
</evidence>
<feature type="compositionally biased region" description="Polar residues" evidence="10">
    <location>
        <begin position="1"/>
        <end position="12"/>
    </location>
</feature>
<dbReference type="GO" id="GO:0004709">
    <property type="term" value="F:MAP kinase kinase kinase activity"/>
    <property type="evidence" value="ECO:0007669"/>
    <property type="project" value="UniProtKB-EC"/>
</dbReference>
<dbReference type="InterPro" id="IPR050538">
    <property type="entry name" value="MAP_kinase_kinase_kinase"/>
</dbReference>
<evidence type="ECO:0000256" key="8">
    <source>
        <dbReference type="ARBA" id="ARBA00048329"/>
    </source>
</evidence>
<dbReference type="RefSeq" id="XP_004501600.1">
    <property type="nucleotide sequence ID" value="XM_004501543.3"/>
</dbReference>
<comment type="similarity">
    <text evidence="1">Belongs to the protein kinase superfamily. STE Ser/Thr protein kinase family. MAP kinase kinase kinase subfamily.</text>
</comment>
<feature type="region of interest" description="Disordered" evidence="10">
    <location>
        <begin position="1"/>
        <end position="27"/>
    </location>
</feature>
<evidence type="ECO:0000256" key="1">
    <source>
        <dbReference type="ARBA" id="ARBA00006529"/>
    </source>
</evidence>
<accession>A0A1S2Y9Q5</accession>
<reference evidence="12" key="1">
    <citation type="journal article" date="2013" name="Nat. Biotechnol.">
        <title>Draft genome sequence of chickpea (Cicer arietinum) provides a resource for trait improvement.</title>
        <authorList>
            <person name="Varshney R.K."/>
            <person name="Song C."/>
            <person name="Saxena R.K."/>
            <person name="Azam S."/>
            <person name="Yu S."/>
            <person name="Sharpe A.G."/>
            <person name="Cannon S."/>
            <person name="Baek J."/>
            <person name="Rosen B.D."/>
            <person name="Tar'an B."/>
            <person name="Millan T."/>
            <person name="Zhang X."/>
            <person name="Ramsay L.D."/>
            <person name="Iwata A."/>
            <person name="Wang Y."/>
            <person name="Nelson W."/>
            <person name="Farmer A.D."/>
            <person name="Gaur P.M."/>
            <person name="Soderlund C."/>
            <person name="Penmetsa R.V."/>
            <person name="Xu C."/>
            <person name="Bharti A.K."/>
            <person name="He W."/>
            <person name="Winter P."/>
            <person name="Zhao S."/>
            <person name="Hane J.K."/>
            <person name="Carrasquilla-Garcia N."/>
            <person name="Condie J.A."/>
            <person name="Upadhyaya H.D."/>
            <person name="Luo M.C."/>
            <person name="Thudi M."/>
            <person name="Gowda C.L."/>
            <person name="Singh N.P."/>
            <person name="Lichtenzveig J."/>
            <person name="Gali K.K."/>
            <person name="Rubio J."/>
            <person name="Nadarajan N."/>
            <person name="Dolezel J."/>
            <person name="Bansal K.C."/>
            <person name="Xu X."/>
            <person name="Edwards D."/>
            <person name="Zhang G."/>
            <person name="Kahl G."/>
            <person name="Gil J."/>
            <person name="Singh K.B."/>
            <person name="Datta S.K."/>
            <person name="Jackson S.A."/>
            <person name="Wang J."/>
            <person name="Cook D.R."/>
        </authorList>
    </citation>
    <scope>NUCLEOTIDE SEQUENCE [LARGE SCALE GENOMIC DNA]</scope>
    <source>
        <strain evidence="12">cv. CDC Frontier</strain>
    </source>
</reference>
<reference evidence="13" key="2">
    <citation type="submission" date="2025-08" db="UniProtKB">
        <authorList>
            <consortium name="RefSeq"/>
        </authorList>
    </citation>
    <scope>IDENTIFICATION</scope>
    <source>
        <tissue evidence="13">Etiolated seedlings</tissue>
    </source>
</reference>
<evidence type="ECO:0000256" key="7">
    <source>
        <dbReference type="ARBA" id="ARBA00047559"/>
    </source>
</evidence>
<feature type="domain" description="Protein kinase" evidence="11">
    <location>
        <begin position="295"/>
        <end position="556"/>
    </location>
</feature>
<keyword evidence="6 9" id="KW-0067">ATP-binding</keyword>
<dbReference type="InterPro" id="IPR011009">
    <property type="entry name" value="Kinase-like_dom_sf"/>
</dbReference>
<dbReference type="Pfam" id="PF00069">
    <property type="entry name" value="Pkinase"/>
    <property type="match status" value="1"/>
</dbReference>
<dbReference type="SMART" id="SM00220">
    <property type="entry name" value="S_TKc"/>
    <property type="match status" value="1"/>
</dbReference>
<dbReference type="InterPro" id="IPR017441">
    <property type="entry name" value="Protein_kinase_ATP_BS"/>
</dbReference>
<dbReference type="GeneID" id="101498753"/>
<dbReference type="InterPro" id="IPR000719">
    <property type="entry name" value="Prot_kinase_dom"/>
</dbReference>
<dbReference type="EC" id="2.7.11.25" evidence="2"/>
<feature type="binding site" evidence="9">
    <location>
        <position position="324"/>
    </location>
    <ligand>
        <name>ATP</name>
        <dbReference type="ChEBI" id="CHEBI:30616"/>
    </ligand>
</feature>
<evidence type="ECO:0000256" key="6">
    <source>
        <dbReference type="ARBA" id="ARBA00022840"/>
    </source>
</evidence>
<feature type="region of interest" description="Disordered" evidence="10">
    <location>
        <begin position="61"/>
        <end position="113"/>
    </location>
</feature>
<comment type="catalytic activity">
    <reaction evidence="8">
        <text>L-seryl-[protein] + ATP = O-phospho-L-seryl-[protein] + ADP + H(+)</text>
        <dbReference type="Rhea" id="RHEA:17989"/>
        <dbReference type="Rhea" id="RHEA-COMP:9863"/>
        <dbReference type="Rhea" id="RHEA-COMP:11604"/>
        <dbReference type="ChEBI" id="CHEBI:15378"/>
        <dbReference type="ChEBI" id="CHEBI:29999"/>
        <dbReference type="ChEBI" id="CHEBI:30616"/>
        <dbReference type="ChEBI" id="CHEBI:83421"/>
        <dbReference type="ChEBI" id="CHEBI:456216"/>
        <dbReference type="EC" id="2.7.11.25"/>
    </reaction>
</comment>
<dbReference type="AlphaFoldDB" id="A0A1S2Y9Q5"/>
<dbReference type="PROSITE" id="PS50011">
    <property type="entry name" value="PROTEIN_KINASE_DOM"/>
    <property type="match status" value="1"/>
</dbReference>
<evidence type="ECO:0000313" key="12">
    <source>
        <dbReference type="Proteomes" id="UP000087171"/>
    </source>
</evidence>
<keyword evidence="5" id="KW-0418">Kinase</keyword>
<dbReference type="SUPFAM" id="SSF56112">
    <property type="entry name" value="Protein kinase-like (PK-like)"/>
    <property type="match status" value="1"/>
</dbReference>
<dbReference type="STRING" id="3827.A0A1S2Y9Q5"/>
<keyword evidence="4 9" id="KW-0547">Nucleotide-binding</keyword>
<name>A0A1S2Y9Q5_CICAR</name>
<feature type="compositionally biased region" description="Basic and acidic residues" evidence="10">
    <location>
        <begin position="572"/>
        <end position="584"/>
    </location>
</feature>
<feature type="compositionally biased region" description="Pro residues" evidence="10">
    <location>
        <begin position="259"/>
        <end position="271"/>
    </location>
</feature>
<dbReference type="Proteomes" id="UP000087171">
    <property type="component" value="Chromosome Ca5"/>
</dbReference>
<dbReference type="OrthoDB" id="266718at2759"/>
<keyword evidence="3" id="KW-0808">Transferase</keyword>
<evidence type="ECO:0000256" key="10">
    <source>
        <dbReference type="SAM" id="MobiDB-lite"/>
    </source>
</evidence>
<dbReference type="FunFam" id="1.10.510.10:FF:001239">
    <property type="entry name" value="Predicted protein"/>
    <property type="match status" value="1"/>
</dbReference>
<evidence type="ECO:0000256" key="5">
    <source>
        <dbReference type="ARBA" id="ARBA00022777"/>
    </source>
</evidence>
<feature type="region of interest" description="Disordered" evidence="10">
    <location>
        <begin position="568"/>
        <end position="597"/>
    </location>
</feature>
<feature type="region of interest" description="Disordered" evidence="10">
    <location>
        <begin position="211"/>
        <end position="235"/>
    </location>
</feature>
<keyword evidence="12" id="KW-1185">Reference proteome</keyword>
<dbReference type="KEGG" id="cam:101498753"/>
<dbReference type="PANTHER" id="PTHR48016">
    <property type="entry name" value="MAP KINASE KINASE KINASE SSK2-RELATED-RELATED"/>
    <property type="match status" value="1"/>
</dbReference>
<evidence type="ECO:0000256" key="9">
    <source>
        <dbReference type="PROSITE-ProRule" id="PRU10141"/>
    </source>
</evidence>
<evidence type="ECO:0000313" key="13">
    <source>
        <dbReference type="RefSeq" id="XP_004501600.1"/>
    </source>
</evidence>